<protein>
    <recommendedName>
        <fullName evidence="6">3-isopropylmalate dehydratase</fullName>
        <ecNumber evidence="6">4.2.1.33</ecNumber>
    </recommendedName>
</protein>
<dbReference type="EC" id="4.2.1.33" evidence="6"/>
<keyword evidence="14" id="KW-0100">Branched-chain amino acid biosynthesis</keyword>
<dbReference type="RefSeq" id="WP_276263406.1">
    <property type="nucleotide sequence ID" value="NZ_JARJLM010000016.1"/>
</dbReference>
<sequence length="467" mass="49379">MAGRTLFDKLWDAHVVRDLGDGWALLHIDRHVLHDLSGPPALSEVASRGLLLHDPALAFATPDHAVSSQPGRDGHTFGPGGRLWSALRKEAEKAGVRLFDLGQPGQGIVHVMAPELGIVLPGLTVICGDSHTCTNGGLGAMAFGVGSSESTHALATQTLRQQKPKRMRIWCAGELPQGVTAKDLILHIIGRLGTAAGVGHAIEFDGPTIRQLDIEARLTLCNLSVELGARYGMVAPDEKTIEWVRGRLYAPTGGLFEQAAAYWRTLATDEGAQFDREEQIDASVVAPTITWGTSPEHAIPVDGLIPTPASSGEKVGRDAIAAALRYMGLQADAPIAGTPIDWVFIGSCANSRLSDLRAAAAVAKGRHVAPGVNAWVVPGSENVSRAAEVEGLREIFETAGFHWREPGCSMCVAANGEQIPPGQRCVSTSNRNFVGRQGPDARTHLASPAMAAAAAVTGRIIDVRRLG</sequence>
<accession>A0ABT6AG40</accession>
<dbReference type="GO" id="GO:0003861">
    <property type="term" value="F:3-isopropylmalate dehydratase activity"/>
    <property type="evidence" value="ECO:0007669"/>
    <property type="project" value="UniProtKB-EC"/>
</dbReference>
<gene>
    <name evidence="16" type="primary">leuC</name>
    <name evidence="16" type="ORF">P3W85_01085</name>
</gene>
<dbReference type="InterPro" id="IPR036008">
    <property type="entry name" value="Aconitase_4Fe-4S_dom"/>
</dbReference>
<keyword evidence="7" id="KW-0432">Leucine biosynthesis</keyword>
<dbReference type="SUPFAM" id="SSF53732">
    <property type="entry name" value="Aconitase iron-sulfur domain"/>
    <property type="match status" value="1"/>
</dbReference>
<dbReference type="InterPro" id="IPR018136">
    <property type="entry name" value="Aconitase_4Fe-4S_BS"/>
</dbReference>
<evidence type="ECO:0000256" key="14">
    <source>
        <dbReference type="ARBA" id="ARBA00023304"/>
    </source>
</evidence>
<keyword evidence="8" id="KW-0004">4Fe-4S</keyword>
<dbReference type="Gene3D" id="3.30.499.10">
    <property type="entry name" value="Aconitase, domain 3"/>
    <property type="match status" value="2"/>
</dbReference>
<keyword evidence="13 16" id="KW-0456">Lyase</keyword>
<evidence type="ECO:0000313" key="17">
    <source>
        <dbReference type="Proteomes" id="UP001216674"/>
    </source>
</evidence>
<evidence type="ECO:0000256" key="12">
    <source>
        <dbReference type="ARBA" id="ARBA00023014"/>
    </source>
</evidence>
<dbReference type="InterPro" id="IPR001030">
    <property type="entry name" value="Acoase/IPM_deHydtase_lsu_aba"/>
</dbReference>
<name>A0ABT6AG40_9BURK</name>
<feature type="domain" description="Aconitase/3-isopropylmalate dehydratase large subunit alpha/beta/alpha" evidence="15">
    <location>
        <begin position="8"/>
        <end position="458"/>
    </location>
</feature>
<evidence type="ECO:0000256" key="8">
    <source>
        <dbReference type="ARBA" id="ARBA00022485"/>
    </source>
</evidence>
<dbReference type="InterPro" id="IPR015931">
    <property type="entry name" value="Acnase/IPM_dHydase_lsu_aba_1/3"/>
</dbReference>
<dbReference type="PANTHER" id="PTHR43822:SF9">
    <property type="entry name" value="3-ISOPROPYLMALATE DEHYDRATASE"/>
    <property type="match status" value="1"/>
</dbReference>
<dbReference type="NCBIfam" id="TIGR00170">
    <property type="entry name" value="leuC"/>
    <property type="match status" value="1"/>
</dbReference>
<evidence type="ECO:0000256" key="1">
    <source>
        <dbReference type="ARBA" id="ARBA00000491"/>
    </source>
</evidence>
<evidence type="ECO:0000256" key="9">
    <source>
        <dbReference type="ARBA" id="ARBA00022605"/>
    </source>
</evidence>
<dbReference type="NCBIfam" id="NF009116">
    <property type="entry name" value="PRK12466.1"/>
    <property type="match status" value="1"/>
</dbReference>
<dbReference type="NCBIfam" id="NF004016">
    <property type="entry name" value="PRK05478.1"/>
    <property type="match status" value="1"/>
</dbReference>
<comment type="function">
    <text evidence="3">Catalyzes the isomerization between 2-isopropylmalate and 3-isopropylmalate, via the formation of 2-isopropylmaleate.</text>
</comment>
<evidence type="ECO:0000256" key="2">
    <source>
        <dbReference type="ARBA" id="ARBA00001966"/>
    </source>
</evidence>
<dbReference type="InterPro" id="IPR050067">
    <property type="entry name" value="IPM_dehydratase_rel_enz"/>
</dbReference>
<evidence type="ECO:0000256" key="10">
    <source>
        <dbReference type="ARBA" id="ARBA00022723"/>
    </source>
</evidence>
<evidence type="ECO:0000256" key="7">
    <source>
        <dbReference type="ARBA" id="ARBA00022430"/>
    </source>
</evidence>
<evidence type="ECO:0000313" key="16">
    <source>
        <dbReference type="EMBL" id="MDF3831560.1"/>
    </source>
</evidence>
<dbReference type="PRINTS" id="PR00415">
    <property type="entry name" value="ACONITASE"/>
</dbReference>
<evidence type="ECO:0000256" key="13">
    <source>
        <dbReference type="ARBA" id="ARBA00023239"/>
    </source>
</evidence>
<dbReference type="Pfam" id="PF00330">
    <property type="entry name" value="Aconitase"/>
    <property type="match status" value="1"/>
</dbReference>
<dbReference type="PROSITE" id="PS01244">
    <property type="entry name" value="ACONITASE_2"/>
    <property type="match status" value="1"/>
</dbReference>
<evidence type="ECO:0000256" key="5">
    <source>
        <dbReference type="ARBA" id="ARBA00011271"/>
    </source>
</evidence>
<evidence type="ECO:0000256" key="6">
    <source>
        <dbReference type="ARBA" id="ARBA00011998"/>
    </source>
</evidence>
<evidence type="ECO:0000256" key="4">
    <source>
        <dbReference type="ARBA" id="ARBA00004729"/>
    </source>
</evidence>
<dbReference type="EMBL" id="JARJLM010000016">
    <property type="protein sequence ID" value="MDF3831560.1"/>
    <property type="molecule type" value="Genomic_DNA"/>
</dbReference>
<keyword evidence="11" id="KW-0408">Iron</keyword>
<dbReference type="InterPro" id="IPR004430">
    <property type="entry name" value="3-IsopropMal_deHydase_lsu"/>
</dbReference>
<organism evidence="16 17">
    <name type="scientific">Cupriavidus basilensis</name>
    <dbReference type="NCBI Taxonomy" id="68895"/>
    <lineage>
        <taxon>Bacteria</taxon>
        <taxon>Pseudomonadati</taxon>
        <taxon>Pseudomonadota</taxon>
        <taxon>Betaproteobacteria</taxon>
        <taxon>Burkholderiales</taxon>
        <taxon>Burkholderiaceae</taxon>
        <taxon>Cupriavidus</taxon>
    </lineage>
</organism>
<comment type="pathway">
    <text evidence="4">Amino-acid biosynthesis; L-leucine biosynthesis; L-leucine from 3-methyl-2-oxobutanoate: step 2/4.</text>
</comment>
<evidence type="ECO:0000256" key="11">
    <source>
        <dbReference type="ARBA" id="ARBA00023004"/>
    </source>
</evidence>
<evidence type="ECO:0000256" key="3">
    <source>
        <dbReference type="ARBA" id="ARBA00002695"/>
    </source>
</evidence>
<dbReference type="PANTHER" id="PTHR43822">
    <property type="entry name" value="HOMOACONITASE, MITOCHONDRIAL-RELATED"/>
    <property type="match status" value="1"/>
</dbReference>
<comment type="subunit">
    <text evidence="5">Heterodimer of LeuC and LeuD.</text>
</comment>
<comment type="cofactor">
    <cofactor evidence="2">
        <name>[4Fe-4S] cluster</name>
        <dbReference type="ChEBI" id="CHEBI:49883"/>
    </cofactor>
</comment>
<keyword evidence="10" id="KW-0479">Metal-binding</keyword>
<reference evidence="16 17" key="1">
    <citation type="submission" date="2023-03" db="EMBL/GenBank/DDBJ databases">
        <title>Draft assemblies of triclosan tolerant bacteria isolated from returned activated sludge.</title>
        <authorList>
            <person name="Van Hamelsveld S."/>
        </authorList>
    </citation>
    <scope>NUCLEOTIDE SEQUENCE [LARGE SCALE GENOMIC DNA]</scope>
    <source>
        <strain evidence="16 17">GW210010_S58</strain>
    </source>
</reference>
<dbReference type="Proteomes" id="UP001216674">
    <property type="component" value="Unassembled WGS sequence"/>
</dbReference>
<proteinExistence type="predicted"/>
<comment type="caution">
    <text evidence="16">The sequence shown here is derived from an EMBL/GenBank/DDBJ whole genome shotgun (WGS) entry which is preliminary data.</text>
</comment>
<keyword evidence="17" id="KW-1185">Reference proteome</keyword>
<keyword evidence="12" id="KW-0411">Iron-sulfur</keyword>
<keyword evidence="9" id="KW-0028">Amino-acid biosynthesis</keyword>
<evidence type="ECO:0000259" key="15">
    <source>
        <dbReference type="Pfam" id="PF00330"/>
    </source>
</evidence>
<comment type="catalytic activity">
    <reaction evidence="1">
        <text>(2R,3S)-3-isopropylmalate = (2S)-2-isopropylmalate</text>
        <dbReference type="Rhea" id="RHEA:32287"/>
        <dbReference type="ChEBI" id="CHEBI:1178"/>
        <dbReference type="ChEBI" id="CHEBI:35121"/>
        <dbReference type="EC" id="4.2.1.33"/>
    </reaction>
</comment>